<name>A0A4S8PLI4_9HYPH</name>
<dbReference type="GO" id="GO:0030170">
    <property type="term" value="F:pyridoxal phosphate binding"/>
    <property type="evidence" value="ECO:0007669"/>
    <property type="project" value="InterPro"/>
</dbReference>
<evidence type="ECO:0000313" key="3">
    <source>
        <dbReference type="Proteomes" id="UP000307378"/>
    </source>
</evidence>
<protein>
    <submittedName>
        <fullName evidence="2">MOSC domain-containing protein</fullName>
    </submittedName>
</protein>
<gene>
    <name evidence="2" type="ORF">FAA86_22975</name>
</gene>
<dbReference type="InterPro" id="IPR011037">
    <property type="entry name" value="Pyrv_Knase-like_insert_dom_sf"/>
</dbReference>
<feature type="domain" description="MOSC" evidence="1">
    <location>
        <begin position="1"/>
        <end position="85"/>
    </location>
</feature>
<dbReference type="Proteomes" id="UP000307378">
    <property type="component" value="Unassembled WGS sequence"/>
</dbReference>
<dbReference type="EMBL" id="STGU01000026">
    <property type="protein sequence ID" value="THV30492.1"/>
    <property type="molecule type" value="Genomic_DNA"/>
</dbReference>
<organism evidence="2 3">
    <name type="scientific">Rhizobium rosettiformans W3</name>
    <dbReference type="NCBI Taxonomy" id="538378"/>
    <lineage>
        <taxon>Bacteria</taxon>
        <taxon>Pseudomonadati</taxon>
        <taxon>Pseudomonadota</taxon>
        <taxon>Alphaproteobacteria</taxon>
        <taxon>Hyphomicrobiales</taxon>
        <taxon>Rhizobiaceae</taxon>
        <taxon>Rhizobium/Agrobacterium group</taxon>
        <taxon>Rhizobium</taxon>
    </lineage>
</organism>
<dbReference type="GO" id="GO:0030151">
    <property type="term" value="F:molybdenum ion binding"/>
    <property type="evidence" value="ECO:0007669"/>
    <property type="project" value="InterPro"/>
</dbReference>
<dbReference type="Pfam" id="PF03473">
    <property type="entry name" value="MOSC"/>
    <property type="match status" value="1"/>
</dbReference>
<sequence>MIGTDDGEGFIQSDWVDQRLRIGDADIRVTEASRRCGMTLVAQPGMAEEPDVLRGIMRHNKRNLGVYATPTEGVTINVGDAVYAEI</sequence>
<evidence type="ECO:0000313" key="2">
    <source>
        <dbReference type="EMBL" id="THV30492.1"/>
    </source>
</evidence>
<dbReference type="PROSITE" id="PS51340">
    <property type="entry name" value="MOSC"/>
    <property type="match status" value="1"/>
</dbReference>
<reference evidence="2 3" key="1">
    <citation type="submission" date="2019-04" db="EMBL/GenBank/DDBJ databases">
        <title>genome sequence of strain W3.</title>
        <authorList>
            <person name="Gao J."/>
            <person name="Sun J."/>
        </authorList>
    </citation>
    <scope>NUCLEOTIDE SEQUENCE [LARGE SCALE GENOMIC DNA]</scope>
    <source>
        <strain evidence="2 3">W3</strain>
    </source>
</reference>
<evidence type="ECO:0000259" key="1">
    <source>
        <dbReference type="PROSITE" id="PS51340"/>
    </source>
</evidence>
<dbReference type="GO" id="GO:0003824">
    <property type="term" value="F:catalytic activity"/>
    <property type="evidence" value="ECO:0007669"/>
    <property type="project" value="InterPro"/>
</dbReference>
<dbReference type="SUPFAM" id="SSF50800">
    <property type="entry name" value="PK beta-barrel domain-like"/>
    <property type="match status" value="1"/>
</dbReference>
<accession>A0A4S8PLI4</accession>
<comment type="caution">
    <text evidence="2">The sequence shown here is derived from an EMBL/GenBank/DDBJ whole genome shotgun (WGS) entry which is preliminary data.</text>
</comment>
<dbReference type="InterPro" id="IPR005302">
    <property type="entry name" value="MoCF_Sase_C"/>
</dbReference>
<proteinExistence type="predicted"/>
<dbReference type="AlphaFoldDB" id="A0A4S8PLI4"/>